<dbReference type="Pfam" id="PF05130">
    <property type="entry name" value="FlgN"/>
    <property type="match status" value="1"/>
</dbReference>
<dbReference type="GO" id="GO:0044780">
    <property type="term" value="P:bacterial-type flagellum assembly"/>
    <property type="evidence" value="ECO:0007669"/>
    <property type="project" value="InterPro"/>
</dbReference>
<proteinExistence type="inferred from homology"/>
<dbReference type="KEGG" id="dda:Dd703_1522"/>
<evidence type="ECO:0000313" key="5">
    <source>
        <dbReference type="EMBL" id="ACS85322.1"/>
    </source>
</evidence>
<dbReference type="InterPro" id="IPR036679">
    <property type="entry name" value="FlgN-like_sf"/>
</dbReference>
<sequence>MQLEELLETIHNSLVLLQDILSKEQAELSALQINPAFLHRLTEKKNEQLASLKHYDTQRLRLEKELSISPPYSQSSSLNAAWNKIYVITKELSRDNRRNGMLLDAHLKNTQDALAFFEKKKRQDIYGPDGQTRTGDKLGRKFSV</sequence>
<dbReference type="InterPro" id="IPR007809">
    <property type="entry name" value="FlgN-like"/>
</dbReference>
<dbReference type="STRING" id="579405.Dd703_1522"/>
<protein>
    <submittedName>
        <fullName evidence="5">FlgN family protein</fullName>
    </submittedName>
</protein>
<comment type="function">
    <text evidence="1">Required for the efficient initiation of filament assembly.</text>
</comment>
<dbReference type="RefSeq" id="WP_012765139.1">
    <property type="nucleotide sequence ID" value="NC_012880.1"/>
</dbReference>
<dbReference type="AlphaFoldDB" id="C6C357"/>
<accession>C6C357</accession>
<dbReference type="EMBL" id="CP001654">
    <property type="protein sequence ID" value="ACS85322.1"/>
    <property type="molecule type" value="Genomic_DNA"/>
</dbReference>
<name>C6C357_MUSP7</name>
<organism evidence="5 6">
    <name type="scientific">Musicola paradisiaca (strain Ech703)</name>
    <name type="common">Dickeya paradisiaca</name>
    <name type="synonym">Dickeya dadantii</name>
    <dbReference type="NCBI Taxonomy" id="579405"/>
    <lineage>
        <taxon>Bacteria</taxon>
        <taxon>Pseudomonadati</taxon>
        <taxon>Pseudomonadota</taxon>
        <taxon>Gammaproteobacteria</taxon>
        <taxon>Enterobacterales</taxon>
        <taxon>Pectobacteriaceae</taxon>
        <taxon>Musicola</taxon>
    </lineage>
</organism>
<keyword evidence="3" id="KW-1005">Bacterial flagellum biogenesis</keyword>
<dbReference type="Proteomes" id="UP000002734">
    <property type="component" value="Chromosome"/>
</dbReference>
<evidence type="ECO:0000313" key="6">
    <source>
        <dbReference type="Proteomes" id="UP000002734"/>
    </source>
</evidence>
<reference evidence="5" key="1">
    <citation type="submission" date="2009-06" db="EMBL/GenBank/DDBJ databases">
        <title>Complete sequence of Dickeya dadantii Ech703.</title>
        <authorList>
            <consortium name="US DOE Joint Genome Institute"/>
            <person name="Lucas S."/>
            <person name="Copeland A."/>
            <person name="Lapidus A."/>
            <person name="Glavina del Rio T."/>
            <person name="Dalin E."/>
            <person name="Tice H."/>
            <person name="Bruce D."/>
            <person name="Goodwin L."/>
            <person name="Pitluck S."/>
            <person name="Chertkov O."/>
            <person name="Brettin T."/>
            <person name="Detter J.C."/>
            <person name="Han C."/>
            <person name="Larimer F."/>
            <person name="Land M."/>
            <person name="Hauser L."/>
            <person name="Kyrpides N."/>
            <person name="Mikhailova N."/>
            <person name="Balakrishnan V."/>
            <person name="Glasner J."/>
            <person name="Perna N.T."/>
        </authorList>
    </citation>
    <scope>NUCLEOTIDE SEQUENCE [LARGE SCALE GENOMIC DNA]</scope>
    <source>
        <strain evidence="5">Ech703</strain>
    </source>
</reference>
<feature type="compositionally biased region" description="Basic and acidic residues" evidence="4">
    <location>
        <begin position="134"/>
        <end position="144"/>
    </location>
</feature>
<gene>
    <name evidence="5" type="ordered locus">Dd703_1522</name>
</gene>
<evidence type="ECO:0000256" key="2">
    <source>
        <dbReference type="ARBA" id="ARBA00007703"/>
    </source>
</evidence>
<dbReference type="SUPFAM" id="SSF140566">
    <property type="entry name" value="FlgN-like"/>
    <property type="match status" value="1"/>
</dbReference>
<feature type="region of interest" description="Disordered" evidence="4">
    <location>
        <begin position="125"/>
        <end position="144"/>
    </location>
</feature>
<evidence type="ECO:0000256" key="4">
    <source>
        <dbReference type="SAM" id="MobiDB-lite"/>
    </source>
</evidence>
<dbReference type="Gene3D" id="1.20.58.300">
    <property type="entry name" value="FlgN-like"/>
    <property type="match status" value="1"/>
</dbReference>
<keyword evidence="6" id="KW-1185">Reference proteome</keyword>
<evidence type="ECO:0000256" key="1">
    <source>
        <dbReference type="ARBA" id="ARBA00002397"/>
    </source>
</evidence>
<comment type="similarity">
    <text evidence="2">Belongs to the FlgN family.</text>
</comment>
<dbReference type="HOGENOM" id="CLU_137423_2_0_6"/>
<evidence type="ECO:0000256" key="3">
    <source>
        <dbReference type="ARBA" id="ARBA00022795"/>
    </source>
</evidence>
<dbReference type="eggNOG" id="COG3418">
    <property type="taxonomic scope" value="Bacteria"/>
</dbReference>